<evidence type="ECO:0000313" key="1">
    <source>
        <dbReference type="EMBL" id="KOB79042.1"/>
    </source>
</evidence>
<accession>A0A0L7LUC2</accession>
<name>A0A0L7LUC2_OPEBR</name>
<sequence length="220" mass="24056">MSSEENEDSLKISSQNNASKNLSFKDDVIRNVSIKQNVRESLSIKDNLSGNISIEGKVSGNLSINDNVCGNISIKDNISGNISISDSVNGNFSIKDNASANLSSVDKQEVITKCLIIEPQENRNVIPSCSNDANSLDAYRDRTPGITEVVSNKTVSEFIVIDLTCDVDDESDLCRSENAIKDCRIDCDSSEASVETRLVPVGHNEIARRENEKTVKTIRL</sequence>
<protein>
    <submittedName>
        <fullName evidence="1">Uncharacterized protein</fullName>
    </submittedName>
</protein>
<dbReference type="EMBL" id="JTDY01000070">
    <property type="protein sequence ID" value="KOB79042.1"/>
    <property type="molecule type" value="Genomic_DNA"/>
</dbReference>
<comment type="caution">
    <text evidence="1">The sequence shown here is derived from an EMBL/GenBank/DDBJ whole genome shotgun (WGS) entry which is preliminary data.</text>
</comment>
<dbReference type="AlphaFoldDB" id="A0A0L7LUC2"/>
<dbReference type="Proteomes" id="UP000037510">
    <property type="component" value="Unassembled WGS sequence"/>
</dbReference>
<keyword evidence="2" id="KW-1185">Reference proteome</keyword>
<organism evidence="1 2">
    <name type="scientific">Operophtera brumata</name>
    <name type="common">Winter moth</name>
    <name type="synonym">Phalaena brumata</name>
    <dbReference type="NCBI Taxonomy" id="104452"/>
    <lineage>
        <taxon>Eukaryota</taxon>
        <taxon>Metazoa</taxon>
        <taxon>Ecdysozoa</taxon>
        <taxon>Arthropoda</taxon>
        <taxon>Hexapoda</taxon>
        <taxon>Insecta</taxon>
        <taxon>Pterygota</taxon>
        <taxon>Neoptera</taxon>
        <taxon>Endopterygota</taxon>
        <taxon>Lepidoptera</taxon>
        <taxon>Glossata</taxon>
        <taxon>Ditrysia</taxon>
        <taxon>Geometroidea</taxon>
        <taxon>Geometridae</taxon>
        <taxon>Larentiinae</taxon>
        <taxon>Operophtera</taxon>
    </lineage>
</organism>
<proteinExistence type="predicted"/>
<reference evidence="1 2" key="1">
    <citation type="journal article" date="2015" name="Genome Biol. Evol.">
        <title>The genome of winter moth (Operophtera brumata) provides a genomic perspective on sexual dimorphism and phenology.</title>
        <authorList>
            <person name="Derks M.F."/>
            <person name="Smit S."/>
            <person name="Salis L."/>
            <person name="Schijlen E."/>
            <person name="Bossers A."/>
            <person name="Mateman C."/>
            <person name="Pijl A.S."/>
            <person name="de Ridder D."/>
            <person name="Groenen M.A."/>
            <person name="Visser M.E."/>
            <person name="Megens H.J."/>
        </authorList>
    </citation>
    <scope>NUCLEOTIDE SEQUENCE [LARGE SCALE GENOMIC DNA]</scope>
    <source>
        <strain evidence="1">WM2013NL</strain>
        <tissue evidence="1">Head and thorax</tissue>
    </source>
</reference>
<evidence type="ECO:0000313" key="2">
    <source>
        <dbReference type="Proteomes" id="UP000037510"/>
    </source>
</evidence>
<gene>
    <name evidence="1" type="ORF">OBRU01_01224</name>
</gene>